<gene>
    <name evidence="5" type="ORF">FHE65_01835</name>
</gene>
<evidence type="ECO:0000313" key="6">
    <source>
        <dbReference type="Proteomes" id="UP000306740"/>
    </source>
</evidence>
<evidence type="ECO:0000259" key="4">
    <source>
        <dbReference type="Pfam" id="PF13649"/>
    </source>
</evidence>
<accession>A0A5C4N382</accession>
<reference evidence="5 6" key="1">
    <citation type="submission" date="2019-05" db="EMBL/GenBank/DDBJ databases">
        <title>Mumia sp. nov., isolated from the intestinal contents of plateau pika (Ochotona curzoniae) in the Qinghai-Tibet plateau of China.</title>
        <authorList>
            <person name="Tian Z."/>
        </authorList>
    </citation>
    <scope>NUCLEOTIDE SEQUENCE [LARGE SCALE GENOMIC DNA]</scope>
    <source>
        <strain evidence="6">527</strain>
    </source>
</reference>
<dbReference type="OrthoDB" id="9805171at2"/>
<dbReference type="GO" id="GO:0008168">
    <property type="term" value="F:methyltransferase activity"/>
    <property type="evidence" value="ECO:0007669"/>
    <property type="project" value="UniProtKB-KW"/>
</dbReference>
<dbReference type="RefSeq" id="WP_139105097.1">
    <property type="nucleotide sequence ID" value="NZ_VDFR01000008.1"/>
</dbReference>
<evidence type="ECO:0000313" key="5">
    <source>
        <dbReference type="EMBL" id="TNC51417.1"/>
    </source>
</evidence>
<dbReference type="EMBL" id="VDFR01000008">
    <property type="protein sequence ID" value="TNC51417.1"/>
    <property type="molecule type" value="Genomic_DNA"/>
</dbReference>
<dbReference type="InterPro" id="IPR041698">
    <property type="entry name" value="Methyltransf_25"/>
</dbReference>
<evidence type="ECO:0000256" key="1">
    <source>
        <dbReference type="ARBA" id="ARBA00022603"/>
    </source>
</evidence>
<dbReference type="Proteomes" id="UP000306740">
    <property type="component" value="Unassembled WGS sequence"/>
</dbReference>
<dbReference type="CDD" id="cd02440">
    <property type="entry name" value="AdoMet_MTases"/>
    <property type="match status" value="1"/>
</dbReference>
<evidence type="ECO:0000256" key="2">
    <source>
        <dbReference type="ARBA" id="ARBA00022679"/>
    </source>
</evidence>
<dbReference type="Gene3D" id="3.40.50.150">
    <property type="entry name" value="Vaccinia Virus protein VP39"/>
    <property type="match status" value="1"/>
</dbReference>
<evidence type="ECO:0000256" key="3">
    <source>
        <dbReference type="ARBA" id="ARBA00022691"/>
    </source>
</evidence>
<keyword evidence="1 5" id="KW-0489">Methyltransferase</keyword>
<dbReference type="PANTHER" id="PTHR43464">
    <property type="entry name" value="METHYLTRANSFERASE"/>
    <property type="match status" value="1"/>
</dbReference>
<dbReference type="AlphaFoldDB" id="A0A5C4N382"/>
<feature type="domain" description="Methyltransferase" evidence="4">
    <location>
        <begin position="45"/>
        <end position="135"/>
    </location>
</feature>
<sequence length="201" mass="21766">MTTTVTEAYSRRAAEYTQLLGSMEAVHASDRQLIDGWADTLAGPVLDAGCGPGHWTHHLAGRGLDVRGIDLVPAFVEHARQSYPAVPFRIGSIDAIEEADRSLGGVLSWYSTIHHHPSRIAATFDEFARVLRPGGGLVVGFFDGPALEAFDHAVTPAYRWPPEELERLLTASGFTVSEIRTRAEEGQRPVGAIVAELRSAP</sequence>
<dbReference type="InterPro" id="IPR029063">
    <property type="entry name" value="SAM-dependent_MTases_sf"/>
</dbReference>
<proteinExistence type="predicted"/>
<dbReference type="Pfam" id="PF13649">
    <property type="entry name" value="Methyltransf_25"/>
    <property type="match status" value="1"/>
</dbReference>
<dbReference type="GO" id="GO:0032259">
    <property type="term" value="P:methylation"/>
    <property type="evidence" value="ECO:0007669"/>
    <property type="project" value="UniProtKB-KW"/>
</dbReference>
<dbReference type="SUPFAM" id="SSF53335">
    <property type="entry name" value="S-adenosyl-L-methionine-dependent methyltransferases"/>
    <property type="match status" value="1"/>
</dbReference>
<dbReference type="PANTHER" id="PTHR43464:SF19">
    <property type="entry name" value="UBIQUINONE BIOSYNTHESIS O-METHYLTRANSFERASE, MITOCHONDRIAL"/>
    <property type="match status" value="1"/>
</dbReference>
<keyword evidence="3" id="KW-0949">S-adenosyl-L-methionine</keyword>
<keyword evidence="2 5" id="KW-0808">Transferase</keyword>
<name>A0A5C4N382_9ACTN</name>
<comment type="caution">
    <text evidence="5">The sequence shown here is derived from an EMBL/GenBank/DDBJ whole genome shotgun (WGS) entry which is preliminary data.</text>
</comment>
<protein>
    <submittedName>
        <fullName evidence="5">Class I SAM-dependent methyltransferase</fullName>
    </submittedName>
</protein>
<organism evidence="5 6">
    <name type="scientific">Mumia zhuanghuii</name>
    <dbReference type="NCBI Taxonomy" id="2585211"/>
    <lineage>
        <taxon>Bacteria</taxon>
        <taxon>Bacillati</taxon>
        <taxon>Actinomycetota</taxon>
        <taxon>Actinomycetes</taxon>
        <taxon>Propionibacteriales</taxon>
        <taxon>Nocardioidaceae</taxon>
        <taxon>Mumia</taxon>
    </lineage>
</organism>